<evidence type="ECO:0000313" key="2">
    <source>
        <dbReference type="Proteomes" id="UP000439752"/>
    </source>
</evidence>
<organism evidence="1 2">
    <name type="scientific">Exiguobacterium oxidotolerans</name>
    <dbReference type="NCBI Taxonomy" id="223958"/>
    <lineage>
        <taxon>Bacteria</taxon>
        <taxon>Bacillati</taxon>
        <taxon>Bacillota</taxon>
        <taxon>Bacilli</taxon>
        <taxon>Bacillales</taxon>
        <taxon>Bacillales Family XII. Incertae Sedis</taxon>
        <taxon>Exiguobacterium</taxon>
    </lineage>
</organism>
<reference evidence="1 2" key="1">
    <citation type="submission" date="2019-10" db="EMBL/GenBank/DDBJ databases">
        <authorList>
            <person name="Karimi E."/>
        </authorList>
    </citation>
    <scope>NUCLEOTIDE SEQUENCE [LARGE SCALE GENOMIC DNA]</scope>
    <source>
        <strain evidence="1">Exiguobacterium sp. 9Y</strain>
    </source>
</reference>
<dbReference type="EMBL" id="CABWKQ010000024">
    <property type="protein sequence ID" value="VWX37401.1"/>
    <property type="molecule type" value="Genomic_DNA"/>
</dbReference>
<keyword evidence="2" id="KW-1185">Reference proteome</keyword>
<dbReference type="Proteomes" id="UP000439752">
    <property type="component" value="Unassembled WGS sequence"/>
</dbReference>
<dbReference type="RefSeq" id="WP_159173544.1">
    <property type="nucleotide sequence ID" value="NZ_LR732312.1"/>
</dbReference>
<name>A0A653IEW0_9BACL</name>
<evidence type="ECO:0000313" key="1">
    <source>
        <dbReference type="EMBL" id="VWX37401.1"/>
    </source>
</evidence>
<accession>A0A653IEW0</accession>
<protein>
    <submittedName>
        <fullName evidence="1">Uncharacterized protein</fullName>
    </submittedName>
</protein>
<sequence length="293" mass="32914">MQIEHRALLPFKIIDQANMPLREGANVVGKVLKLLPDGLMELQVGQRVLTAGTTANLKEGMSYRFVVTSTEGQPVLKILSEAPQTAAKQVLPSMLESLLRPASEGVPQTTRTILQQLGQRAMEGSGQVLKQTIVELIQLARTAETDGQGSLDRKTSDQILTQQLVQATNEPGRGIFMLQLPQFGPFEDVDVTMEAPFDKKEFNPDHARIAFYLKLPKLGEIAIDLLITDRKMAVSVFHPDQRISAFMATYQPMMEQRLKEQGYELIRFELVEQTKERVPIDLTRRNGRVDYQV</sequence>
<dbReference type="AlphaFoldDB" id="A0A653IEW0"/>
<proteinExistence type="predicted"/>
<gene>
    <name evidence="1" type="ORF">EXIGUO9Y_300013</name>
</gene>